<protein>
    <submittedName>
        <fullName evidence="3">SDR family oxidoreductase</fullName>
    </submittedName>
</protein>
<dbReference type="PANTHER" id="PTHR43477:SF1">
    <property type="entry name" value="DIHYDROANTICAPSIN 7-DEHYDROGENASE"/>
    <property type="match status" value="1"/>
</dbReference>
<dbReference type="Gene3D" id="3.40.50.720">
    <property type="entry name" value="NAD(P)-binding Rossmann-like Domain"/>
    <property type="match status" value="1"/>
</dbReference>
<dbReference type="SUPFAM" id="SSF51735">
    <property type="entry name" value="NAD(P)-binding Rossmann-fold domains"/>
    <property type="match status" value="1"/>
</dbReference>
<accession>A0A941IB53</accession>
<dbReference type="Pfam" id="PF13561">
    <property type="entry name" value="adh_short_C2"/>
    <property type="match status" value="1"/>
</dbReference>
<gene>
    <name evidence="3" type="ORF">KCX74_08355</name>
</gene>
<dbReference type="GO" id="GO:0016491">
    <property type="term" value="F:oxidoreductase activity"/>
    <property type="evidence" value="ECO:0007669"/>
    <property type="project" value="UniProtKB-KW"/>
</dbReference>
<comment type="caution">
    <text evidence="3">The sequence shown here is derived from an EMBL/GenBank/DDBJ whole genome shotgun (WGS) entry which is preliminary data.</text>
</comment>
<evidence type="ECO:0000313" key="3">
    <source>
        <dbReference type="EMBL" id="MBR7796052.1"/>
    </source>
</evidence>
<evidence type="ECO:0000256" key="2">
    <source>
        <dbReference type="ARBA" id="ARBA00023002"/>
    </source>
</evidence>
<proteinExistence type="inferred from homology"/>
<dbReference type="FunFam" id="3.40.50.720:FF:000084">
    <property type="entry name" value="Short-chain dehydrogenase reductase"/>
    <property type="match status" value="1"/>
</dbReference>
<dbReference type="PRINTS" id="PR00080">
    <property type="entry name" value="SDRFAMILY"/>
</dbReference>
<dbReference type="PRINTS" id="PR00081">
    <property type="entry name" value="GDHRDH"/>
</dbReference>
<keyword evidence="2" id="KW-0560">Oxidoreductase</keyword>
<organism evidence="3 4">
    <name type="scientific">Virgibacillus salarius</name>
    <dbReference type="NCBI Taxonomy" id="447199"/>
    <lineage>
        <taxon>Bacteria</taxon>
        <taxon>Bacillati</taxon>
        <taxon>Bacillota</taxon>
        <taxon>Bacilli</taxon>
        <taxon>Bacillales</taxon>
        <taxon>Bacillaceae</taxon>
        <taxon>Virgibacillus</taxon>
    </lineage>
</organism>
<dbReference type="Proteomes" id="UP000675284">
    <property type="component" value="Unassembled WGS sequence"/>
</dbReference>
<dbReference type="InterPro" id="IPR002347">
    <property type="entry name" value="SDR_fam"/>
</dbReference>
<evidence type="ECO:0000313" key="4">
    <source>
        <dbReference type="Proteomes" id="UP000675284"/>
    </source>
</evidence>
<dbReference type="EMBL" id="JAGSOT010000020">
    <property type="protein sequence ID" value="MBR7796052.1"/>
    <property type="molecule type" value="Genomic_DNA"/>
</dbReference>
<reference evidence="3" key="1">
    <citation type="submission" date="2021-04" db="EMBL/GenBank/DDBJ databases">
        <title>Isolation and polyphasic classification of algal microorganism.</title>
        <authorList>
            <person name="Wang S."/>
        </authorList>
    </citation>
    <scope>NUCLEOTIDE SEQUENCE</scope>
    <source>
        <strain evidence="3">720a</strain>
    </source>
</reference>
<dbReference type="AlphaFoldDB" id="A0A941IB53"/>
<comment type="similarity">
    <text evidence="1">Belongs to the short-chain dehydrogenases/reductases (SDR) family.</text>
</comment>
<dbReference type="RefSeq" id="WP_166530245.1">
    <property type="nucleotide sequence ID" value="NZ_JAGSOT010000020.1"/>
</dbReference>
<dbReference type="InterPro" id="IPR036291">
    <property type="entry name" value="NAD(P)-bd_dom_sf"/>
</dbReference>
<dbReference type="PANTHER" id="PTHR43477">
    <property type="entry name" value="DIHYDROANTICAPSIN 7-DEHYDROGENASE"/>
    <property type="match status" value="1"/>
</dbReference>
<dbReference type="CDD" id="cd05233">
    <property type="entry name" value="SDR_c"/>
    <property type="match status" value="1"/>
</dbReference>
<evidence type="ECO:0000256" key="1">
    <source>
        <dbReference type="ARBA" id="ARBA00006484"/>
    </source>
</evidence>
<keyword evidence="4" id="KW-1185">Reference proteome</keyword>
<dbReference type="InterPro" id="IPR051122">
    <property type="entry name" value="SDR_DHRS6-like"/>
</dbReference>
<sequence>MADRVVVITGAASGIGRATALKFAREGDKVVVADLNGSGQDIAKQITKDGGKATFIKTDVSKQEDVQNLVDKAVELYGSIDVMFNNAGIGDMGSILEPNIDSYHKTIGVNQHGVAYGIFAAGRKMKELNVNGVIINTASVFGYMANKGTFAYQASKGAVRMMTQTAALELAPFAIRVVGVAPGGVDTPIIQGYKDKGMLEHLKKQQMREQLIQPEAIANAVYLLSLKEADVINGSIVMLDDGYASFK</sequence>
<name>A0A941IB53_9BACI</name>
<dbReference type="GO" id="GO:0008206">
    <property type="term" value="P:bile acid metabolic process"/>
    <property type="evidence" value="ECO:0007669"/>
    <property type="project" value="UniProtKB-ARBA"/>
</dbReference>